<evidence type="ECO:0000313" key="5">
    <source>
        <dbReference type="Proteomes" id="UP000198609"/>
    </source>
</evidence>
<feature type="region of interest" description="Disordered" evidence="2">
    <location>
        <begin position="294"/>
        <end position="324"/>
    </location>
</feature>
<dbReference type="EMBL" id="FNST01000002">
    <property type="protein sequence ID" value="SEB58198.1"/>
    <property type="molecule type" value="Genomic_DNA"/>
</dbReference>
<feature type="domain" description="Alpha/beta hydrolase fold-3" evidence="3">
    <location>
        <begin position="80"/>
        <end position="253"/>
    </location>
</feature>
<accession>A0A1H4KJF1</accession>
<feature type="compositionally biased region" description="Low complexity" evidence="2">
    <location>
        <begin position="294"/>
        <end position="308"/>
    </location>
</feature>
<evidence type="ECO:0000256" key="2">
    <source>
        <dbReference type="SAM" id="MobiDB-lite"/>
    </source>
</evidence>
<dbReference type="PANTHER" id="PTHR48081:SF8">
    <property type="entry name" value="ALPHA_BETA HYDROLASE FOLD-3 DOMAIN-CONTAINING PROTEIN-RELATED"/>
    <property type="match status" value="1"/>
</dbReference>
<dbReference type="PANTHER" id="PTHR48081">
    <property type="entry name" value="AB HYDROLASE SUPERFAMILY PROTEIN C4A8.06C"/>
    <property type="match status" value="1"/>
</dbReference>
<name>A0A1H4KJF1_STRMJ</name>
<dbReference type="RefSeq" id="WP_093460249.1">
    <property type="nucleotide sequence ID" value="NZ_FNST01000002.1"/>
</dbReference>
<dbReference type="AlphaFoldDB" id="A0A1H4KJF1"/>
<protein>
    <submittedName>
        <fullName evidence="4">Alpha/beta hydrolase fold</fullName>
    </submittedName>
</protein>
<dbReference type="InterPro" id="IPR029058">
    <property type="entry name" value="AB_hydrolase_fold"/>
</dbReference>
<dbReference type="SUPFAM" id="SSF53474">
    <property type="entry name" value="alpha/beta-Hydrolases"/>
    <property type="match status" value="1"/>
</dbReference>
<keyword evidence="1 4" id="KW-0378">Hydrolase</keyword>
<dbReference type="Pfam" id="PF07859">
    <property type="entry name" value="Abhydrolase_3"/>
    <property type="match status" value="1"/>
</dbReference>
<sequence length="324" mass="33808">MPALPRHEYDPEIGRRIKELNKKPQDGRSIADFEALGAPLGPPEDWDLEIEDRAIPGPGPAIPVRIYRPAGAASSPRPCLVWLHGGAWVGGDLDMPEAHETARGVAGRADAVVVSVDYRLCSEDVHFPAQHDDVVAAYRWVRGNAADLGVDPARIALGGASAGGNLAAGATLRLRDGGETPWQALLLYPLVHAPLPAPSDELAAALTQVPAPLVFGNEQFDPLIALMLDGAPVETASAYVFPGRAEDLGGFPRPTSTTTSSTACAVAANCSPSSCVPPASRSSRCAREACCTATSTSSASTPHTPPSTGWQPDCASVDSRLTTE</sequence>
<evidence type="ECO:0000256" key="1">
    <source>
        <dbReference type="ARBA" id="ARBA00022801"/>
    </source>
</evidence>
<keyword evidence="5" id="KW-1185">Reference proteome</keyword>
<gene>
    <name evidence="4" type="ORF">SAMN04490356_0740</name>
</gene>
<organism evidence="4 5">
    <name type="scientific">Streptomyces melanosporofaciens</name>
    <dbReference type="NCBI Taxonomy" id="67327"/>
    <lineage>
        <taxon>Bacteria</taxon>
        <taxon>Bacillati</taxon>
        <taxon>Actinomycetota</taxon>
        <taxon>Actinomycetes</taxon>
        <taxon>Kitasatosporales</taxon>
        <taxon>Streptomycetaceae</taxon>
        <taxon>Streptomyces</taxon>
        <taxon>Streptomyces violaceusniger group</taxon>
    </lineage>
</organism>
<proteinExistence type="predicted"/>
<reference evidence="5" key="1">
    <citation type="submission" date="2016-10" db="EMBL/GenBank/DDBJ databases">
        <authorList>
            <person name="Varghese N."/>
            <person name="Submissions S."/>
        </authorList>
    </citation>
    <scope>NUCLEOTIDE SEQUENCE [LARGE SCALE GENOMIC DNA]</scope>
    <source>
        <strain evidence="5">DSM 40318</strain>
    </source>
</reference>
<dbReference type="GO" id="GO:0016787">
    <property type="term" value="F:hydrolase activity"/>
    <property type="evidence" value="ECO:0007669"/>
    <property type="project" value="UniProtKB-KW"/>
</dbReference>
<dbReference type="Proteomes" id="UP000198609">
    <property type="component" value="Unassembled WGS sequence"/>
</dbReference>
<dbReference type="InterPro" id="IPR050300">
    <property type="entry name" value="GDXG_lipolytic_enzyme"/>
</dbReference>
<evidence type="ECO:0000259" key="3">
    <source>
        <dbReference type="Pfam" id="PF07859"/>
    </source>
</evidence>
<evidence type="ECO:0000313" key="4">
    <source>
        <dbReference type="EMBL" id="SEB58198.1"/>
    </source>
</evidence>
<dbReference type="Gene3D" id="3.40.50.1820">
    <property type="entry name" value="alpha/beta hydrolase"/>
    <property type="match status" value="1"/>
</dbReference>
<dbReference type="InterPro" id="IPR013094">
    <property type="entry name" value="AB_hydrolase_3"/>
</dbReference>